<sequence length="130" mass="14960">MQVLLSIISGSTGLWFSSMYTVSRLEYSFILHILSADSLNSDDYAQLLRKIIQSPNVPNQYWLTLQYLLRHFFQLCQNSNRNLLNAKLLAEIFSPLLFRNQILSSESPDYSAQILEVLIGSEWSERQSAP</sequence>
<dbReference type="Gene3D" id="1.10.555.10">
    <property type="entry name" value="Rho GTPase activation protein"/>
    <property type="match status" value="1"/>
</dbReference>
<dbReference type="EMBL" id="KV928609">
    <property type="protein sequence ID" value="PIO34831.1"/>
    <property type="molecule type" value="Genomic_DNA"/>
</dbReference>
<feature type="domain" description="Rho-GAP" evidence="1">
    <location>
        <begin position="1"/>
        <end position="126"/>
    </location>
</feature>
<protein>
    <recommendedName>
        <fullName evidence="1">Rho-GAP domain-containing protein</fullName>
    </recommendedName>
</protein>
<reference evidence="3" key="1">
    <citation type="journal article" date="2017" name="Nat. Commun.">
        <title>The North American bullfrog draft genome provides insight into hormonal regulation of long noncoding RNA.</title>
        <authorList>
            <person name="Hammond S.A."/>
            <person name="Warren R.L."/>
            <person name="Vandervalk B.P."/>
            <person name="Kucuk E."/>
            <person name="Khan H."/>
            <person name="Gibb E.A."/>
            <person name="Pandoh P."/>
            <person name="Kirk H."/>
            <person name="Zhao Y."/>
            <person name="Jones M."/>
            <person name="Mungall A.J."/>
            <person name="Coope R."/>
            <person name="Pleasance S."/>
            <person name="Moore R.A."/>
            <person name="Holt R.A."/>
            <person name="Round J.M."/>
            <person name="Ohora S."/>
            <person name="Walle B.V."/>
            <person name="Veldhoen N."/>
            <person name="Helbing C.C."/>
            <person name="Birol I."/>
        </authorList>
    </citation>
    <scope>NUCLEOTIDE SEQUENCE [LARGE SCALE GENOMIC DNA]</scope>
</reference>
<organism evidence="2 3">
    <name type="scientific">Aquarana catesbeiana</name>
    <name type="common">American bullfrog</name>
    <name type="synonym">Rana catesbeiana</name>
    <dbReference type="NCBI Taxonomy" id="8400"/>
    <lineage>
        <taxon>Eukaryota</taxon>
        <taxon>Metazoa</taxon>
        <taxon>Chordata</taxon>
        <taxon>Craniata</taxon>
        <taxon>Vertebrata</taxon>
        <taxon>Euteleostomi</taxon>
        <taxon>Amphibia</taxon>
        <taxon>Batrachia</taxon>
        <taxon>Anura</taxon>
        <taxon>Neobatrachia</taxon>
        <taxon>Ranoidea</taxon>
        <taxon>Ranidae</taxon>
        <taxon>Aquarana</taxon>
    </lineage>
</organism>
<dbReference type="AlphaFoldDB" id="A0A2G9S5W3"/>
<name>A0A2G9S5W3_AQUCT</name>
<dbReference type="PROSITE" id="PS50238">
    <property type="entry name" value="RHOGAP"/>
    <property type="match status" value="1"/>
</dbReference>
<dbReference type="OrthoDB" id="3175255at2759"/>
<dbReference type="SUPFAM" id="SSF48350">
    <property type="entry name" value="GTPase activation domain, GAP"/>
    <property type="match status" value="1"/>
</dbReference>
<evidence type="ECO:0000259" key="1">
    <source>
        <dbReference type="PROSITE" id="PS50238"/>
    </source>
</evidence>
<accession>A0A2G9S5W3</accession>
<proteinExistence type="predicted"/>
<dbReference type="GO" id="GO:0007165">
    <property type="term" value="P:signal transduction"/>
    <property type="evidence" value="ECO:0007669"/>
    <property type="project" value="InterPro"/>
</dbReference>
<dbReference type="Proteomes" id="UP000228934">
    <property type="component" value="Unassembled WGS sequence"/>
</dbReference>
<keyword evidence="3" id="KW-1185">Reference proteome</keyword>
<dbReference type="InterPro" id="IPR008936">
    <property type="entry name" value="Rho_GTPase_activation_prot"/>
</dbReference>
<dbReference type="Pfam" id="PF00620">
    <property type="entry name" value="RhoGAP"/>
    <property type="match status" value="1"/>
</dbReference>
<evidence type="ECO:0000313" key="2">
    <source>
        <dbReference type="EMBL" id="PIO34831.1"/>
    </source>
</evidence>
<evidence type="ECO:0000313" key="3">
    <source>
        <dbReference type="Proteomes" id="UP000228934"/>
    </source>
</evidence>
<gene>
    <name evidence="2" type="ORF">AB205_0214730</name>
</gene>
<dbReference type="InterPro" id="IPR000198">
    <property type="entry name" value="RhoGAP_dom"/>
</dbReference>
<feature type="non-terminal residue" evidence="2">
    <location>
        <position position="130"/>
    </location>
</feature>